<feature type="transmembrane region" description="Helical" evidence="6">
    <location>
        <begin position="102"/>
        <end position="120"/>
    </location>
</feature>
<evidence type="ECO:0000256" key="3">
    <source>
        <dbReference type="ARBA" id="ARBA00022692"/>
    </source>
</evidence>
<feature type="transmembrane region" description="Helical" evidence="6">
    <location>
        <begin position="132"/>
        <end position="151"/>
    </location>
</feature>
<evidence type="ECO:0000256" key="5">
    <source>
        <dbReference type="ARBA" id="ARBA00023136"/>
    </source>
</evidence>
<gene>
    <name evidence="7" type="ORF">ASZ90_002458</name>
</gene>
<dbReference type="AlphaFoldDB" id="A0A0W8G3G3"/>
<dbReference type="Pfam" id="PF06146">
    <property type="entry name" value="PsiE"/>
    <property type="match status" value="1"/>
</dbReference>
<evidence type="ECO:0000313" key="7">
    <source>
        <dbReference type="EMBL" id="KUG27695.1"/>
    </source>
</evidence>
<sequence>MFGKHDDDETPKCVSPSAKDPMLRCLNGVIRLSVRILAVLMTFVILWGTLDVVWVLYQRMASRPYFLLEINDILATFGAFMAVLIAIEIFENIVMYLEHNYIQIRLVLATALMASARKVIVFDFKELSADYIWATGGVILALGLVYWLLAVKKGDVRRGMEVAIEEMGRDSRSGPRS</sequence>
<keyword evidence="3 6" id="KW-0812">Transmembrane</keyword>
<proteinExistence type="predicted"/>
<comment type="caution">
    <text evidence="7">The sequence shown here is derived from an EMBL/GenBank/DDBJ whole genome shotgun (WGS) entry which is preliminary data.</text>
</comment>
<accession>A0A0W8G3G3</accession>
<comment type="subcellular location">
    <subcellularLocation>
        <location evidence="1">Cell membrane</location>
        <topology evidence="1">Multi-pass membrane protein</topology>
    </subcellularLocation>
</comment>
<keyword evidence="2" id="KW-1003">Cell membrane</keyword>
<dbReference type="GO" id="GO:0005886">
    <property type="term" value="C:plasma membrane"/>
    <property type="evidence" value="ECO:0007669"/>
    <property type="project" value="UniProtKB-SubCell"/>
</dbReference>
<evidence type="ECO:0000256" key="4">
    <source>
        <dbReference type="ARBA" id="ARBA00022989"/>
    </source>
</evidence>
<keyword evidence="5 6" id="KW-0472">Membrane</keyword>
<dbReference type="InterPro" id="IPR020948">
    <property type="entry name" value="P_starv_induced_PsiE-like"/>
</dbReference>
<name>A0A0W8G3G3_9ZZZZ</name>
<dbReference type="EMBL" id="LNQE01000299">
    <property type="protein sequence ID" value="KUG27695.1"/>
    <property type="molecule type" value="Genomic_DNA"/>
</dbReference>
<feature type="transmembrane region" description="Helical" evidence="6">
    <location>
        <begin position="32"/>
        <end position="50"/>
    </location>
</feature>
<reference evidence="7" key="1">
    <citation type="journal article" date="2015" name="Proc. Natl. Acad. Sci. U.S.A.">
        <title>Networks of energetic and metabolic interactions define dynamics in microbial communities.</title>
        <authorList>
            <person name="Embree M."/>
            <person name="Liu J.K."/>
            <person name="Al-Bassam M.M."/>
            <person name="Zengler K."/>
        </authorList>
    </citation>
    <scope>NUCLEOTIDE SEQUENCE</scope>
</reference>
<feature type="transmembrane region" description="Helical" evidence="6">
    <location>
        <begin position="70"/>
        <end position="90"/>
    </location>
</feature>
<evidence type="ECO:0000256" key="2">
    <source>
        <dbReference type="ARBA" id="ARBA00022475"/>
    </source>
</evidence>
<organism evidence="7">
    <name type="scientific">hydrocarbon metagenome</name>
    <dbReference type="NCBI Taxonomy" id="938273"/>
    <lineage>
        <taxon>unclassified sequences</taxon>
        <taxon>metagenomes</taxon>
        <taxon>ecological metagenomes</taxon>
    </lineage>
</organism>
<evidence type="ECO:0000256" key="6">
    <source>
        <dbReference type="SAM" id="Phobius"/>
    </source>
</evidence>
<protein>
    <submittedName>
        <fullName evidence="7">Uncharacterized protein</fullName>
    </submittedName>
</protein>
<evidence type="ECO:0000256" key="1">
    <source>
        <dbReference type="ARBA" id="ARBA00004651"/>
    </source>
</evidence>
<keyword evidence="4 6" id="KW-1133">Transmembrane helix</keyword>